<dbReference type="SUPFAM" id="SSF53850">
    <property type="entry name" value="Periplasmic binding protein-like II"/>
    <property type="match status" value="1"/>
</dbReference>
<accession>A0ABY5NNF8</accession>
<feature type="domain" description="LysR substrate-binding" evidence="5">
    <location>
        <begin position="3"/>
        <end position="135"/>
    </location>
</feature>
<gene>
    <name evidence="6" type="ORF">L2X98_29905</name>
</gene>
<sequence>MDSLPVLEMQPRVLVAADHRLAHRKEIRLDELADDPLIRLDIPTMTSAPKGWNPHWPQGNASLSTSNVELLRALVGRGLGYALVGQGGSPVTADGRAVVALRVRDEIPPIRVVIAFARGANLSRAARGLVDFVRELSV</sequence>
<evidence type="ECO:0000313" key="7">
    <source>
        <dbReference type="Proteomes" id="UP001054811"/>
    </source>
</evidence>
<dbReference type="EMBL" id="CP091139">
    <property type="protein sequence ID" value="UUT36661.1"/>
    <property type="molecule type" value="Genomic_DNA"/>
</dbReference>
<keyword evidence="4" id="KW-0804">Transcription</keyword>
<comment type="similarity">
    <text evidence="1">Belongs to the LysR transcriptional regulatory family.</text>
</comment>
<proteinExistence type="inferred from homology"/>
<keyword evidence="3" id="KW-0238">DNA-binding</keyword>
<dbReference type="Proteomes" id="UP001054811">
    <property type="component" value="Chromosome"/>
</dbReference>
<reference evidence="6" key="1">
    <citation type="submission" date="2022-01" db="EMBL/GenBank/DDBJ databases">
        <title>Microbacterium eymi and Microbacterium rhizovicinus sp. nov., isolated from the rhizospheric soil of Elymus tsukushiensis, a plant native to the Dokdo Islands, Republic of Korea.</title>
        <authorList>
            <person name="Hwang Y.J."/>
        </authorList>
    </citation>
    <scope>NUCLEOTIDE SEQUENCE</scope>
    <source>
        <strain evidence="6">KUDC0405</strain>
    </source>
</reference>
<evidence type="ECO:0000256" key="3">
    <source>
        <dbReference type="ARBA" id="ARBA00023125"/>
    </source>
</evidence>
<evidence type="ECO:0000259" key="5">
    <source>
        <dbReference type="Pfam" id="PF03466"/>
    </source>
</evidence>
<organism evidence="6 7">
    <name type="scientific">Microbacterium elymi</name>
    <dbReference type="NCBI Taxonomy" id="2909587"/>
    <lineage>
        <taxon>Bacteria</taxon>
        <taxon>Bacillati</taxon>
        <taxon>Actinomycetota</taxon>
        <taxon>Actinomycetes</taxon>
        <taxon>Micrococcales</taxon>
        <taxon>Microbacteriaceae</taxon>
        <taxon>Microbacterium</taxon>
    </lineage>
</organism>
<keyword evidence="2" id="KW-0805">Transcription regulation</keyword>
<dbReference type="Pfam" id="PF03466">
    <property type="entry name" value="LysR_substrate"/>
    <property type="match status" value="1"/>
</dbReference>
<evidence type="ECO:0000256" key="1">
    <source>
        <dbReference type="ARBA" id="ARBA00009437"/>
    </source>
</evidence>
<dbReference type="PANTHER" id="PTHR30346:SF0">
    <property type="entry name" value="HCA OPERON TRANSCRIPTIONAL ACTIVATOR HCAR"/>
    <property type="match status" value="1"/>
</dbReference>
<name>A0ABY5NNF8_9MICO</name>
<dbReference type="Gene3D" id="3.40.190.10">
    <property type="entry name" value="Periplasmic binding protein-like II"/>
    <property type="match status" value="2"/>
</dbReference>
<evidence type="ECO:0000256" key="2">
    <source>
        <dbReference type="ARBA" id="ARBA00023015"/>
    </source>
</evidence>
<dbReference type="InterPro" id="IPR005119">
    <property type="entry name" value="LysR_subst-bd"/>
</dbReference>
<evidence type="ECO:0000313" key="6">
    <source>
        <dbReference type="EMBL" id="UUT36661.1"/>
    </source>
</evidence>
<dbReference type="PANTHER" id="PTHR30346">
    <property type="entry name" value="TRANSCRIPTIONAL DUAL REGULATOR HCAR-RELATED"/>
    <property type="match status" value="1"/>
</dbReference>
<protein>
    <submittedName>
        <fullName evidence="6">LysR substrate-binding domain-containing protein</fullName>
    </submittedName>
</protein>
<evidence type="ECO:0000256" key="4">
    <source>
        <dbReference type="ARBA" id="ARBA00023163"/>
    </source>
</evidence>
<keyword evidence="7" id="KW-1185">Reference proteome</keyword>